<evidence type="ECO:0000256" key="3">
    <source>
        <dbReference type="ARBA" id="ARBA00022741"/>
    </source>
</evidence>
<evidence type="ECO:0000256" key="5">
    <source>
        <dbReference type="ARBA" id="ARBA00022840"/>
    </source>
</evidence>
<gene>
    <name evidence="9" type="primary">LOC111129055</name>
</gene>
<evidence type="ECO:0000256" key="6">
    <source>
        <dbReference type="RuleBase" id="RU363090"/>
    </source>
</evidence>
<evidence type="ECO:0000256" key="7">
    <source>
        <dbReference type="SAM" id="MobiDB-lite"/>
    </source>
</evidence>
<organism evidence="8 9">
    <name type="scientific">Crassostrea virginica</name>
    <name type="common">Eastern oyster</name>
    <dbReference type="NCBI Taxonomy" id="6565"/>
    <lineage>
        <taxon>Eukaryota</taxon>
        <taxon>Metazoa</taxon>
        <taxon>Spiralia</taxon>
        <taxon>Lophotrochozoa</taxon>
        <taxon>Mollusca</taxon>
        <taxon>Bivalvia</taxon>
        <taxon>Autobranchia</taxon>
        <taxon>Pteriomorphia</taxon>
        <taxon>Ostreida</taxon>
        <taxon>Ostreoidea</taxon>
        <taxon>Ostreidae</taxon>
        <taxon>Crassostrea</taxon>
    </lineage>
</organism>
<feature type="compositionally biased region" description="Low complexity" evidence="7">
    <location>
        <begin position="363"/>
        <end position="376"/>
    </location>
</feature>
<feature type="region of interest" description="Disordered" evidence="7">
    <location>
        <begin position="363"/>
        <end position="393"/>
    </location>
</feature>
<dbReference type="GO" id="GO:0005634">
    <property type="term" value="C:nucleus"/>
    <property type="evidence" value="ECO:0007669"/>
    <property type="project" value="TreeGrafter"/>
</dbReference>
<evidence type="ECO:0000256" key="4">
    <source>
        <dbReference type="ARBA" id="ARBA00022777"/>
    </source>
</evidence>
<keyword evidence="4 6" id="KW-0418">Kinase</keyword>
<accession>A0A8B8DTH6</accession>
<dbReference type="GeneID" id="111129055"/>
<dbReference type="OrthoDB" id="338650at2759"/>
<dbReference type="PANTHER" id="PTHR12400:SF26">
    <property type="entry name" value="KINASE"/>
    <property type="match status" value="1"/>
</dbReference>
<evidence type="ECO:0000256" key="2">
    <source>
        <dbReference type="ARBA" id="ARBA00022679"/>
    </source>
</evidence>
<dbReference type="Gene3D" id="3.30.470.160">
    <property type="entry name" value="Inositol polyphosphate kinase"/>
    <property type="match status" value="1"/>
</dbReference>
<dbReference type="PANTHER" id="PTHR12400">
    <property type="entry name" value="INOSITOL POLYPHOSPHATE KINASE"/>
    <property type="match status" value="1"/>
</dbReference>
<feature type="compositionally biased region" description="Low complexity" evidence="7">
    <location>
        <begin position="153"/>
        <end position="163"/>
    </location>
</feature>
<dbReference type="GO" id="GO:0032958">
    <property type="term" value="P:inositol phosphate biosynthetic process"/>
    <property type="evidence" value="ECO:0007669"/>
    <property type="project" value="InterPro"/>
</dbReference>
<evidence type="ECO:0000256" key="1">
    <source>
        <dbReference type="ARBA" id="ARBA00007374"/>
    </source>
</evidence>
<feature type="compositionally biased region" description="Polar residues" evidence="7">
    <location>
        <begin position="65"/>
        <end position="76"/>
    </location>
</feature>
<dbReference type="GO" id="GO:0046854">
    <property type="term" value="P:phosphatidylinositol phosphate biosynthetic process"/>
    <property type="evidence" value="ECO:0007669"/>
    <property type="project" value="TreeGrafter"/>
</dbReference>
<dbReference type="GO" id="GO:0005737">
    <property type="term" value="C:cytoplasm"/>
    <property type="evidence" value="ECO:0007669"/>
    <property type="project" value="TreeGrafter"/>
</dbReference>
<dbReference type="InterPro" id="IPR038286">
    <property type="entry name" value="IPK_sf"/>
</dbReference>
<protein>
    <recommendedName>
        <fullName evidence="6">Kinase</fullName>
        <ecNumber evidence="6">2.7.-.-</ecNumber>
    </recommendedName>
</protein>
<proteinExistence type="inferred from homology"/>
<sequence>MMQYIFQRWDENDQNVMEPSLNKHGREQQKDSGVGIPLVVSAEEESGQSHPPIQDMTKVSLPKHSPQSLSQTGTNSKDCHPAPSSDGLACITGSDRCSDLTAGQYHCQCNNSGEVTVINPSVKTPCRVHPDSIPSSSSENKSIEKDNSRRHSSCNCSHSSSSSTHSENIPNKYSACKEARAICARPKIPQIVLQRVSSCDDSYSNSSVVDALYSADVELFKNAKILSDHRFKGKDDSFVKPSLKVDIDLASHLPLSPRSSNGSICSARSSNADSAVDILTPDEELYSVGDVQIPSDSVDWFSSHIDLSHKDPTTSTSLAESVFSIPAVVISDHSEPHREGPEESYCPDSGTECRLTLRRNASSSSLCSDDSSLSSSPALSRTESNLSLTETDEEIPEIKPKLLGADGQSSWKKIRNIVHWSPFIQQFKKNRYPWIQLAGHQGNFQAGEPGAVLKKYDSREQKAFDKLMKDVLRSYVPEYRGDVVKNNEKYLQLQDLLCEFDSPCVMDIKMGTRTYLEEELEKAREKPKLRKDMYQKMIEVDPSAPTEEENAQGAVIKPRYMQWRDEMSSSTHLGFRIEGIKKMDGASSKNFKKTKTHDEVKEALQHFVGTDSEVYSKYIKRLKAIRVTQESSEFFSAHEIIGSSLLFVHDKSRQASVWMIDFGKTNPLPEQVKVNHRDLWVEGNHEDGYLFGLDNLISILEKIEEELLSVSEKEDSSIQVE</sequence>
<reference evidence="9" key="1">
    <citation type="submission" date="2025-08" db="UniProtKB">
        <authorList>
            <consortium name="RefSeq"/>
        </authorList>
    </citation>
    <scope>IDENTIFICATION</scope>
    <source>
        <tissue evidence="9">Whole sample</tissue>
    </source>
</reference>
<dbReference type="KEGG" id="cvn:111129055"/>
<dbReference type="AlphaFoldDB" id="A0A8B8DTH6"/>
<dbReference type="GO" id="GO:0000828">
    <property type="term" value="F:inositol hexakisphosphate kinase activity"/>
    <property type="evidence" value="ECO:0007669"/>
    <property type="project" value="TreeGrafter"/>
</dbReference>
<keyword evidence="2 6" id="KW-0808">Transferase</keyword>
<evidence type="ECO:0000313" key="9">
    <source>
        <dbReference type="RefSeq" id="XP_022330824.1"/>
    </source>
</evidence>
<feature type="compositionally biased region" description="Low complexity" evidence="7">
    <location>
        <begin position="131"/>
        <end position="140"/>
    </location>
</feature>
<feature type="region of interest" description="Disordered" evidence="7">
    <location>
        <begin position="43"/>
        <end position="84"/>
    </location>
</feature>
<keyword evidence="8" id="KW-1185">Reference proteome</keyword>
<dbReference type="SUPFAM" id="SSF56104">
    <property type="entry name" value="SAICAR synthase-like"/>
    <property type="match status" value="1"/>
</dbReference>
<dbReference type="InterPro" id="IPR005522">
    <property type="entry name" value="IPK"/>
</dbReference>
<dbReference type="Pfam" id="PF03770">
    <property type="entry name" value="IPK"/>
    <property type="match status" value="1"/>
</dbReference>
<dbReference type="GO" id="GO:0005524">
    <property type="term" value="F:ATP binding"/>
    <property type="evidence" value="ECO:0007669"/>
    <property type="project" value="UniProtKB-KW"/>
</dbReference>
<feature type="region of interest" description="Disordered" evidence="7">
    <location>
        <begin position="126"/>
        <end position="169"/>
    </location>
</feature>
<feature type="compositionally biased region" description="Polar residues" evidence="7">
    <location>
        <begin position="377"/>
        <end position="389"/>
    </location>
</feature>
<name>A0A8B8DTH6_CRAVI</name>
<keyword evidence="5" id="KW-0067">ATP-binding</keyword>
<dbReference type="RefSeq" id="XP_022330824.1">
    <property type="nucleotide sequence ID" value="XM_022475116.1"/>
</dbReference>
<dbReference type="EC" id="2.7.-.-" evidence="6"/>
<evidence type="ECO:0000313" key="8">
    <source>
        <dbReference type="Proteomes" id="UP000694844"/>
    </source>
</evidence>
<dbReference type="Proteomes" id="UP000694844">
    <property type="component" value="Chromosome 4"/>
</dbReference>
<comment type="similarity">
    <text evidence="1 6">Belongs to the inositol phosphokinase (IPK) family.</text>
</comment>
<keyword evidence="3" id="KW-0547">Nucleotide-binding</keyword>
<dbReference type="FunFam" id="3.30.470.160:FF:000001">
    <property type="entry name" value="Kinase"/>
    <property type="match status" value="1"/>
</dbReference>